<dbReference type="InterPro" id="IPR001482">
    <property type="entry name" value="T2SS/T4SS_dom"/>
</dbReference>
<protein>
    <recommendedName>
        <fullName evidence="4">Bacterial type II secretion system protein E domain-containing protein</fullName>
    </recommendedName>
</protein>
<keyword evidence="3" id="KW-0067">ATP-binding</keyword>
<gene>
    <name evidence="5" type="ORF">DIR46_03230</name>
</gene>
<name>A0A2S2DDX8_9BURK</name>
<dbReference type="SUPFAM" id="SSF52540">
    <property type="entry name" value="P-loop containing nucleoside triphosphate hydrolases"/>
    <property type="match status" value="1"/>
</dbReference>
<comment type="similarity">
    <text evidence="1">Belongs to the GSP E family.</text>
</comment>
<dbReference type="PANTHER" id="PTHR30258:SF3">
    <property type="entry name" value="SLL1921 PROTEIN"/>
    <property type="match status" value="1"/>
</dbReference>
<dbReference type="RefSeq" id="WP_109343958.1">
    <property type="nucleotide sequence ID" value="NZ_CP029343.1"/>
</dbReference>
<dbReference type="AlphaFoldDB" id="A0A2S2DDX8"/>
<dbReference type="Proteomes" id="UP000245820">
    <property type="component" value="Chromosome"/>
</dbReference>
<feature type="domain" description="Bacterial type II secretion system protein E" evidence="4">
    <location>
        <begin position="60"/>
        <end position="268"/>
    </location>
</feature>
<dbReference type="OrthoDB" id="5442742at2"/>
<dbReference type="Gene3D" id="3.40.50.300">
    <property type="entry name" value="P-loop containing nucleotide triphosphate hydrolases"/>
    <property type="match status" value="1"/>
</dbReference>
<evidence type="ECO:0000256" key="1">
    <source>
        <dbReference type="ARBA" id="ARBA00006611"/>
    </source>
</evidence>
<dbReference type="KEGG" id="mtim:DIR46_03230"/>
<evidence type="ECO:0000313" key="5">
    <source>
        <dbReference type="EMBL" id="AWL03555.1"/>
    </source>
</evidence>
<proteinExistence type="inferred from homology"/>
<reference evidence="5 6" key="1">
    <citation type="submission" date="2018-05" db="EMBL/GenBank/DDBJ databases">
        <title>Complete genome sequence of Massilia oculi sp. nov. CCUG 43427T (=DSM 26321T), the type strain of M. oculi, and comparison with genome sequences of other Massilia strains.</title>
        <authorList>
            <person name="Zhu B."/>
        </authorList>
    </citation>
    <scope>NUCLEOTIDE SEQUENCE [LARGE SCALE GENOMIC DNA]</scope>
    <source>
        <strain evidence="5 6">CCUG 43427</strain>
    </source>
</reference>
<dbReference type="InterPro" id="IPR027417">
    <property type="entry name" value="P-loop_NTPase"/>
</dbReference>
<keyword evidence="6" id="KW-1185">Reference proteome</keyword>
<evidence type="ECO:0000256" key="3">
    <source>
        <dbReference type="ARBA" id="ARBA00022840"/>
    </source>
</evidence>
<evidence type="ECO:0000259" key="4">
    <source>
        <dbReference type="Pfam" id="PF00437"/>
    </source>
</evidence>
<keyword evidence="2" id="KW-0547">Nucleotide-binding</keyword>
<sequence length="331" mass="35487">MSSLKHFAFADLYLGHPSLDDRYCALPGARVVPLPPDAALRQDCARLLAACRATLDALPDGAAEFRQEHGEAQYRVAVMPTPRGAMFVLRKLAGSIGSLAELGIPPAYVRRMLDPGLGGLFVIAGGPKMGKTTTACAMVKERLAAFGGVAVTAEVPAELPLEGAHGDGICYQTVGGRDTRGFIDRLRDSARWGAGMVLVHEIVEPRVAAEVLRASSEGRLVIATMVGEDPVRTLGRLHTMADAHLGQGAARALLADGLAGILHQRLPQAPEPVQAGQPRRLETEFLQLQGAPEARRLLRDGHFDQLRQAMQQQVNNLLRAPAGVFDLRERA</sequence>
<dbReference type="GO" id="GO:0005524">
    <property type="term" value="F:ATP binding"/>
    <property type="evidence" value="ECO:0007669"/>
    <property type="project" value="UniProtKB-KW"/>
</dbReference>
<dbReference type="GO" id="GO:0005886">
    <property type="term" value="C:plasma membrane"/>
    <property type="evidence" value="ECO:0007669"/>
    <property type="project" value="TreeGrafter"/>
</dbReference>
<evidence type="ECO:0000313" key="6">
    <source>
        <dbReference type="Proteomes" id="UP000245820"/>
    </source>
</evidence>
<evidence type="ECO:0000256" key="2">
    <source>
        <dbReference type="ARBA" id="ARBA00022741"/>
    </source>
</evidence>
<dbReference type="Pfam" id="PF00437">
    <property type="entry name" value="T2SSE"/>
    <property type="match status" value="1"/>
</dbReference>
<dbReference type="PANTHER" id="PTHR30258">
    <property type="entry name" value="TYPE II SECRETION SYSTEM PROTEIN GSPE-RELATED"/>
    <property type="match status" value="1"/>
</dbReference>
<accession>A0A2S2DDX8</accession>
<organism evidence="5 6">
    <name type="scientific">Massilia oculi</name>
    <dbReference type="NCBI Taxonomy" id="945844"/>
    <lineage>
        <taxon>Bacteria</taxon>
        <taxon>Pseudomonadati</taxon>
        <taxon>Pseudomonadota</taxon>
        <taxon>Betaproteobacteria</taxon>
        <taxon>Burkholderiales</taxon>
        <taxon>Oxalobacteraceae</taxon>
        <taxon>Telluria group</taxon>
        <taxon>Massilia</taxon>
    </lineage>
</organism>
<dbReference type="GO" id="GO:0016887">
    <property type="term" value="F:ATP hydrolysis activity"/>
    <property type="evidence" value="ECO:0007669"/>
    <property type="project" value="TreeGrafter"/>
</dbReference>
<dbReference type="EMBL" id="CP029343">
    <property type="protein sequence ID" value="AWL03555.1"/>
    <property type="molecule type" value="Genomic_DNA"/>
</dbReference>